<reference evidence="2" key="1">
    <citation type="journal article" date="2023" name="Science">
        <title>Genome structures resolve the early diversification of teleost fishes.</title>
        <authorList>
            <person name="Parey E."/>
            <person name="Louis A."/>
            <person name="Montfort J."/>
            <person name="Bouchez O."/>
            <person name="Roques C."/>
            <person name="Iampietro C."/>
            <person name="Lluch J."/>
            <person name="Castinel A."/>
            <person name="Donnadieu C."/>
            <person name="Desvignes T."/>
            <person name="Floi Bucao C."/>
            <person name="Jouanno E."/>
            <person name="Wen M."/>
            <person name="Mejri S."/>
            <person name="Dirks R."/>
            <person name="Jansen H."/>
            <person name="Henkel C."/>
            <person name="Chen W.J."/>
            <person name="Zahm M."/>
            <person name="Cabau C."/>
            <person name="Klopp C."/>
            <person name="Thompson A.W."/>
            <person name="Robinson-Rechavi M."/>
            <person name="Braasch I."/>
            <person name="Lecointre G."/>
            <person name="Bobe J."/>
            <person name="Postlethwait J.H."/>
            <person name="Berthelot C."/>
            <person name="Roest Crollius H."/>
            <person name="Guiguen Y."/>
        </authorList>
    </citation>
    <scope>NUCLEOTIDE SEQUENCE</scope>
    <source>
        <strain evidence="2">WJC10195</strain>
    </source>
</reference>
<evidence type="ECO:0008006" key="4">
    <source>
        <dbReference type="Google" id="ProtNLM"/>
    </source>
</evidence>
<evidence type="ECO:0000313" key="2">
    <source>
        <dbReference type="EMBL" id="KAJ8352461.1"/>
    </source>
</evidence>
<keyword evidence="1" id="KW-0732">Signal</keyword>
<proteinExistence type="predicted"/>
<keyword evidence="3" id="KW-1185">Reference proteome</keyword>
<dbReference type="Proteomes" id="UP001152622">
    <property type="component" value="Chromosome 8"/>
</dbReference>
<feature type="signal peptide" evidence="1">
    <location>
        <begin position="1"/>
        <end position="17"/>
    </location>
</feature>
<accession>A0A9Q1F7P5</accession>
<evidence type="ECO:0000313" key="3">
    <source>
        <dbReference type="Proteomes" id="UP001152622"/>
    </source>
</evidence>
<name>A0A9Q1F7P5_SYNKA</name>
<protein>
    <recommendedName>
        <fullName evidence="4">Interleukin-7</fullName>
    </recommendedName>
</protein>
<evidence type="ECO:0000256" key="1">
    <source>
        <dbReference type="SAM" id="SignalP"/>
    </source>
</evidence>
<sequence>MMRYTILIFTLLHYSWGDSIYEDVRQDLEKLEEQYNGGHFTFELQDKRTLQMPNPTMMKNPCGCETVFLKNLKMVLENVEEAKDSNMEYKKIISNLLVNLEFKIQKENPSKEKHDCKMGPLNDSRVLGRNIRFIRNRNEHCKM</sequence>
<gene>
    <name evidence="2" type="ORF">SKAU_G00239370</name>
</gene>
<dbReference type="AlphaFoldDB" id="A0A9Q1F7P5"/>
<feature type="chain" id="PRO_5040165610" description="Interleukin-7" evidence="1">
    <location>
        <begin position="18"/>
        <end position="143"/>
    </location>
</feature>
<dbReference type="EMBL" id="JAINUF010000008">
    <property type="protein sequence ID" value="KAJ8352461.1"/>
    <property type="molecule type" value="Genomic_DNA"/>
</dbReference>
<dbReference type="OrthoDB" id="10562141at2759"/>
<organism evidence="2 3">
    <name type="scientific">Synaphobranchus kaupii</name>
    <name type="common">Kaup's arrowtooth eel</name>
    <dbReference type="NCBI Taxonomy" id="118154"/>
    <lineage>
        <taxon>Eukaryota</taxon>
        <taxon>Metazoa</taxon>
        <taxon>Chordata</taxon>
        <taxon>Craniata</taxon>
        <taxon>Vertebrata</taxon>
        <taxon>Euteleostomi</taxon>
        <taxon>Actinopterygii</taxon>
        <taxon>Neopterygii</taxon>
        <taxon>Teleostei</taxon>
        <taxon>Anguilliformes</taxon>
        <taxon>Synaphobranchidae</taxon>
        <taxon>Synaphobranchus</taxon>
    </lineage>
</organism>
<comment type="caution">
    <text evidence="2">The sequence shown here is derived from an EMBL/GenBank/DDBJ whole genome shotgun (WGS) entry which is preliminary data.</text>
</comment>